<feature type="region of interest" description="Disordered" evidence="1">
    <location>
        <begin position="1"/>
        <end position="72"/>
    </location>
</feature>
<name>A0A6A5RJX4_9PLEO</name>
<organism evidence="2 3">
    <name type="scientific">Didymella exigua CBS 183.55</name>
    <dbReference type="NCBI Taxonomy" id="1150837"/>
    <lineage>
        <taxon>Eukaryota</taxon>
        <taxon>Fungi</taxon>
        <taxon>Dikarya</taxon>
        <taxon>Ascomycota</taxon>
        <taxon>Pezizomycotina</taxon>
        <taxon>Dothideomycetes</taxon>
        <taxon>Pleosporomycetidae</taxon>
        <taxon>Pleosporales</taxon>
        <taxon>Pleosporineae</taxon>
        <taxon>Didymellaceae</taxon>
        <taxon>Didymella</taxon>
    </lineage>
</organism>
<evidence type="ECO:0000256" key="1">
    <source>
        <dbReference type="SAM" id="MobiDB-lite"/>
    </source>
</evidence>
<dbReference type="Proteomes" id="UP000800082">
    <property type="component" value="Unassembled WGS sequence"/>
</dbReference>
<evidence type="ECO:0000313" key="3">
    <source>
        <dbReference type="Proteomes" id="UP000800082"/>
    </source>
</evidence>
<protein>
    <submittedName>
        <fullName evidence="2">Uncharacterized protein</fullName>
    </submittedName>
</protein>
<feature type="compositionally biased region" description="Low complexity" evidence="1">
    <location>
        <begin position="1"/>
        <end position="17"/>
    </location>
</feature>
<dbReference type="RefSeq" id="XP_033447812.1">
    <property type="nucleotide sequence ID" value="XM_033592813.1"/>
</dbReference>
<proteinExistence type="predicted"/>
<dbReference type="OrthoDB" id="5388207at2759"/>
<feature type="compositionally biased region" description="Polar residues" evidence="1">
    <location>
        <begin position="24"/>
        <end position="41"/>
    </location>
</feature>
<dbReference type="AlphaFoldDB" id="A0A6A5RJX4"/>
<reference evidence="2" key="1">
    <citation type="journal article" date="2020" name="Stud. Mycol.">
        <title>101 Dothideomycetes genomes: a test case for predicting lifestyles and emergence of pathogens.</title>
        <authorList>
            <person name="Haridas S."/>
            <person name="Albert R."/>
            <person name="Binder M."/>
            <person name="Bloem J."/>
            <person name="Labutti K."/>
            <person name="Salamov A."/>
            <person name="Andreopoulos B."/>
            <person name="Baker S."/>
            <person name="Barry K."/>
            <person name="Bills G."/>
            <person name="Bluhm B."/>
            <person name="Cannon C."/>
            <person name="Castanera R."/>
            <person name="Culley D."/>
            <person name="Daum C."/>
            <person name="Ezra D."/>
            <person name="Gonzalez J."/>
            <person name="Henrissat B."/>
            <person name="Kuo A."/>
            <person name="Liang C."/>
            <person name="Lipzen A."/>
            <person name="Lutzoni F."/>
            <person name="Magnuson J."/>
            <person name="Mondo S."/>
            <person name="Nolan M."/>
            <person name="Ohm R."/>
            <person name="Pangilinan J."/>
            <person name="Park H.-J."/>
            <person name="Ramirez L."/>
            <person name="Alfaro M."/>
            <person name="Sun H."/>
            <person name="Tritt A."/>
            <person name="Yoshinaga Y."/>
            <person name="Zwiers L.-H."/>
            <person name="Turgeon B."/>
            <person name="Goodwin S."/>
            <person name="Spatafora J."/>
            <person name="Crous P."/>
            <person name="Grigoriev I."/>
        </authorList>
    </citation>
    <scope>NUCLEOTIDE SEQUENCE</scope>
    <source>
        <strain evidence="2">CBS 183.55</strain>
    </source>
</reference>
<accession>A0A6A5RJX4</accession>
<keyword evidence="3" id="KW-1185">Reference proteome</keyword>
<evidence type="ECO:0000313" key="2">
    <source>
        <dbReference type="EMBL" id="KAF1927560.1"/>
    </source>
</evidence>
<gene>
    <name evidence="2" type="ORF">M421DRAFT_421399</name>
</gene>
<dbReference type="EMBL" id="ML978971">
    <property type="protein sequence ID" value="KAF1927560.1"/>
    <property type="molecule type" value="Genomic_DNA"/>
</dbReference>
<dbReference type="GeneID" id="54350481"/>
<sequence length="72" mass="7498">METISNIASTATTTVSNLIYGSPDTATKTNETAGQEPVSGQTGKGTVDEPYDQGNSGEPSPERSRAFWVGTC</sequence>